<comment type="caution">
    <text evidence="1">The sequence shown here is derived from an EMBL/GenBank/DDBJ whole genome shotgun (WGS) entry which is preliminary data.</text>
</comment>
<dbReference type="EMBL" id="QICH01000002">
    <property type="protein sequence ID" value="PXF63005.1"/>
    <property type="molecule type" value="Genomic_DNA"/>
</dbReference>
<protein>
    <recommendedName>
        <fullName evidence="3">GIY-YIG domain-containing protein</fullName>
    </recommendedName>
</protein>
<dbReference type="InterPro" id="IPR035901">
    <property type="entry name" value="GIY-YIG_endonuc_sf"/>
</dbReference>
<dbReference type="CDD" id="cd10446">
    <property type="entry name" value="GIY-YIG_unchar_1"/>
    <property type="match status" value="1"/>
</dbReference>
<dbReference type="Gene3D" id="3.40.1440.10">
    <property type="entry name" value="GIY-YIG endonuclease"/>
    <property type="match status" value="1"/>
</dbReference>
<evidence type="ECO:0008006" key="3">
    <source>
        <dbReference type="Google" id="ProtNLM"/>
    </source>
</evidence>
<gene>
    <name evidence="1" type="ORF">DL796_06005</name>
</gene>
<dbReference type="OrthoDB" id="89044at2"/>
<accession>A0A318D541</accession>
<sequence length="270" mass="32139">MLNINLSELLDAELASDCKVHLASWNGKDQPLDVFVNDKARWKGWNEYKGKRDDFNRKYIFSLIQFYPEKDRWLFGGLFEVIKRYSDRYEVELDERYKQYIGRLKIHYSRSGRAKSVLLENQLHRMDVAEILPQIYTGELFPGYENLNLSFKKLELIMRNQKKDWKSALSHIKGVYLISDLKNGRKYVGAAYGITGVWSRWFSYIKTGHGSNDDFGKIIKQFGLDYARENFEFTLLEYRPMRTDDQVIIDREIFWKRALITRTEFGYNNN</sequence>
<proteinExistence type="predicted"/>
<name>A0A318D541_9GAMM</name>
<reference evidence="1 2" key="1">
    <citation type="submission" date="2018-05" db="EMBL/GenBank/DDBJ databases">
        <title>Kangiella spongicola genome sequence.</title>
        <authorList>
            <person name="Maclea K.S."/>
            <person name="Goen A.E."/>
            <person name="Kelley C."/>
            <person name="Underriner A."/>
            <person name="Silverwood T."/>
            <person name="Trachtenberg A.M."/>
        </authorList>
    </citation>
    <scope>NUCLEOTIDE SEQUENCE [LARGE SCALE GENOMIC DNA]</scope>
    <source>
        <strain evidence="1 2">ATCC BAA-2076</strain>
    </source>
</reference>
<evidence type="ECO:0000313" key="1">
    <source>
        <dbReference type="EMBL" id="PXF63005.1"/>
    </source>
</evidence>
<keyword evidence="2" id="KW-1185">Reference proteome</keyword>
<dbReference type="Proteomes" id="UP000247689">
    <property type="component" value="Unassembled WGS sequence"/>
</dbReference>
<organism evidence="1 2">
    <name type="scientific">Kangiella spongicola</name>
    <dbReference type="NCBI Taxonomy" id="796379"/>
    <lineage>
        <taxon>Bacteria</taxon>
        <taxon>Pseudomonadati</taxon>
        <taxon>Pseudomonadota</taxon>
        <taxon>Gammaproteobacteria</taxon>
        <taxon>Kangiellales</taxon>
        <taxon>Kangiellaceae</taxon>
        <taxon>Kangiella</taxon>
    </lineage>
</organism>
<dbReference type="RefSeq" id="WP_110200808.1">
    <property type="nucleotide sequence ID" value="NZ_QICH01000002.1"/>
</dbReference>
<dbReference type="SUPFAM" id="SSF82771">
    <property type="entry name" value="GIY-YIG endonuclease"/>
    <property type="match status" value="1"/>
</dbReference>
<evidence type="ECO:0000313" key="2">
    <source>
        <dbReference type="Proteomes" id="UP000247689"/>
    </source>
</evidence>
<dbReference type="AlphaFoldDB" id="A0A318D541"/>